<dbReference type="Pfam" id="PF13456">
    <property type="entry name" value="RVT_3"/>
    <property type="match status" value="1"/>
</dbReference>
<keyword evidence="4" id="KW-1185">Reference proteome</keyword>
<gene>
    <name evidence="2" type="ORF">MERR_LOCUS18153</name>
    <name evidence="3" type="ORF">MERR_LOCUS35873</name>
</gene>
<dbReference type="Gene3D" id="3.30.420.10">
    <property type="entry name" value="Ribonuclease H-like superfamily/Ribonuclease H"/>
    <property type="match status" value="1"/>
</dbReference>
<dbReference type="EMBL" id="CACVBM020001393">
    <property type="protein sequence ID" value="CAA7048638.1"/>
    <property type="molecule type" value="Genomic_DNA"/>
</dbReference>
<accession>A0A6D2IKZ6</accession>
<evidence type="ECO:0000259" key="1">
    <source>
        <dbReference type="PROSITE" id="PS50879"/>
    </source>
</evidence>
<dbReference type="InterPro" id="IPR012337">
    <property type="entry name" value="RNaseH-like_sf"/>
</dbReference>
<dbReference type="InterPro" id="IPR036397">
    <property type="entry name" value="RNaseH_sf"/>
</dbReference>
<dbReference type="PANTHER" id="PTHR47723">
    <property type="entry name" value="OS05G0353850 PROTEIN"/>
    <property type="match status" value="1"/>
</dbReference>
<dbReference type="Proteomes" id="UP000467841">
    <property type="component" value="Unassembled WGS sequence"/>
</dbReference>
<dbReference type="CDD" id="cd06222">
    <property type="entry name" value="RNase_H_like"/>
    <property type="match status" value="1"/>
</dbReference>
<protein>
    <recommendedName>
        <fullName evidence="1">RNase H type-1 domain-containing protein</fullName>
    </recommendedName>
</protein>
<evidence type="ECO:0000313" key="4">
    <source>
        <dbReference type="Proteomes" id="UP000467841"/>
    </source>
</evidence>
<proteinExistence type="predicted"/>
<reference evidence="2 4" key="1">
    <citation type="submission" date="2020-01" db="EMBL/GenBank/DDBJ databases">
        <authorList>
            <person name="Mishra B."/>
        </authorList>
    </citation>
    <scope>NUCLEOTIDE SEQUENCE [LARGE SCALE GENOMIC DNA]</scope>
</reference>
<sequence length="227" mass="25413">MAAWWGWKWRCINVFNGSGKCRDRVQFVKDQTREATAAHQSVNINSRTRATWIERLVHWVRPSAGWVKVNTDGASRGNSGLASAGGVLRDELGCWCRGFALNIGICTAPLAELWGVYYGLCIAWDSKAQRVELEVDSEMVVGFLRTGIEEVHPLSFLVRLCHGFLSRDWIVRVSHVYREANRLADGLANYAFSLPSGFHSFTSVSDDVHPLFLEDSVGTGISRLIRL</sequence>
<dbReference type="OrthoDB" id="1741277at2759"/>
<dbReference type="SUPFAM" id="SSF53098">
    <property type="entry name" value="Ribonuclease H-like"/>
    <property type="match status" value="1"/>
</dbReference>
<dbReference type="PANTHER" id="PTHR47723:SF13">
    <property type="entry name" value="PUTATIVE-RELATED"/>
    <property type="match status" value="1"/>
</dbReference>
<dbReference type="GO" id="GO:0003676">
    <property type="term" value="F:nucleic acid binding"/>
    <property type="evidence" value="ECO:0007669"/>
    <property type="project" value="InterPro"/>
</dbReference>
<feature type="domain" description="RNase H type-1" evidence="1">
    <location>
        <begin position="63"/>
        <end position="193"/>
    </location>
</feature>
<dbReference type="InterPro" id="IPR044730">
    <property type="entry name" value="RNase_H-like_dom_plant"/>
</dbReference>
<evidence type="ECO:0000313" key="3">
    <source>
        <dbReference type="EMBL" id="CAA7048638.1"/>
    </source>
</evidence>
<organism evidence="2 4">
    <name type="scientific">Microthlaspi erraticum</name>
    <dbReference type="NCBI Taxonomy" id="1685480"/>
    <lineage>
        <taxon>Eukaryota</taxon>
        <taxon>Viridiplantae</taxon>
        <taxon>Streptophyta</taxon>
        <taxon>Embryophyta</taxon>
        <taxon>Tracheophyta</taxon>
        <taxon>Spermatophyta</taxon>
        <taxon>Magnoliopsida</taxon>
        <taxon>eudicotyledons</taxon>
        <taxon>Gunneridae</taxon>
        <taxon>Pentapetalae</taxon>
        <taxon>rosids</taxon>
        <taxon>malvids</taxon>
        <taxon>Brassicales</taxon>
        <taxon>Brassicaceae</taxon>
        <taxon>Coluteocarpeae</taxon>
        <taxon>Microthlaspi</taxon>
    </lineage>
</organism>
<dbReference type="InterPro" id="IPR053151">
    <property type="entry name" value="RNase_H-like"/>
</dbReference>
<dbReference type="AlphaFoldDB" id="A0A6D2IKZ6"/>
<name>A0A6D2IKZ6_9BRAS</name>
<evidence type="ECO:0000313" key="2">
    <source>
        <dbReference type="EMBL" id="CAA7030918.1"/>
    </source>
</evidence>
<dbReference type="PROSITE" id="PS50879">
    <property type="entry name" value="RNASE_H_1"/>
    <property type="match status" value="1"/>
</dbReference>
<dbReference type="GO" id="GO:0004523">
    <property type="term" value="F:RNA-DNA hybrid ribonuclease activity"/>
    <property type="evidence" value="ECO:0007669"/>
    <property type="project" value="InterPro"/>
</dbReference>
<dbReference type="InterPro" id="IPR002156">
    <property type="entry name" value="RNaseH_domain"/>
</dbReference>
<dbReference type="EMBL" id="CACVBM020001099">
    <property type="protein sequence ID" value="CAA7030918.1"/>
    <property type="molecule type" value="Genomic_DNA"/>
</dbReference>